<keyword evidence="1" id="KW-0677">Repeat</keyword>
<dbReference type="Pfam" id="PF00432">
    <property type="entry name" value="Prenyltrans"/>
    <property type="match status" value="2"/>
</dbReference>
<dbReference type="GO" id="GO:0003824">
    <property type="term" value="F:catalytic activity"/>
    <property type="evidence" value="ECO:0007669"/>
    <property type="project" value="InterPro"/>
</dbReference>
<feature type="domain" description="Prenyltransferase alpha-alpha toroid" evidence="2">
    <location>
        <begin position="140"/>
        <end position="283"/>
    </location>
</feature>
<dbReference type="EMBL" id="JTEO01000002">
    <property type="protein sequence ID" value="MCQ6961816.1"/>
    <property type="molecule type" value="Genomic_DNA"/>
</dbReference>
<evidence type="ECO:0000259" key="2">
    <source>
        <dbReference type="Pfam" id="PF00432"/>
    </source>
</evidence>
<accession>A0AAE3H848</accession>
<dbReference type="SUPFAM" id="SSF48239">
    <property type="entry name" value="Terpenoid cyclases/Protein prenyltransferases"/>
    <property type="match status" value="2"/>
</dbReference>
<proteinExistence type="predicted"/>
<reference evidence="3 4" key="1">
    <citation type="journal article" date="2011" name="Appl. Environ. Microbiol.">
        <title>Methanogenic archaea isolated from Taiwan's Chelungpu fault.</title>
        <authorList>
            <person name="Wu S.Y."/>
            <person name="Lai M.C."/>
        </authorList>
    </citation>
    <scope>NUCLEOTIDE SEQUENCE [LARGE SCALE GENOMIC DNA]</scope>
    <source>
        <strain evidence="3 4">St545Mb</strain>
    </source>
</reference>
<dbReference type="InterPro" id="IPR008930">
    <property type="entry name" value="Terpenoid_cyclase/PrenylTrfase"/>
</dbReference>
<gene>
    <name evidence="3" type="ORF">PV02_01045</name>
</gene>
<dbReference type="RefSeq" id="WP_256621502.1">
    <property type="nucleotide sequence ID" value="NZ_JTEO01000002.1"/>
</dbReference>
<comment type="caution">
    <text evidence="3">The sequence shown here is derived from an EMBL/GenBank/DDBJ whole genome shotgun (WGS) entry which is preliminary data.</text>
</comment>
<sequence>MKDVKDFVLGLYSKDGSFSYSPANRISNLYSTCFGVMCLDLINGMDTFEDKDRVSNYIQSFQDERTGYFIDNTAIPQNNASHDQEYICLQLTDFAQLALSALGKNAKYEYAFLKKYKDEEYLRKWFYGLNWKDPWLVSNLVMFILNSMIYESETENKKYIDTIISLLNRSQDPGTGYWNLGNKVTLHNQMAGAYHFIFFYTYLKIEPNHIDRIIDSTLMVQNYDGLFNYEGGGGSCDDLDAVDLLCRAAFYSDHRKAEIRDSLGFAYQALLDNQNPDGGFCWAKRNKLKLGDFSHLLNIRMLEHKPDFLLNAASKAKKIGYNISNNQFHWRYSGLETMKLKNDDSDLFSTWFRLTGIAFIETTFGEAFKKSYEWKLRKKCGLGFYNK</sequence>
<evidence type="ECO:0000256" key="1">
    <source>
        <dbReference type="ARBA" id="ARBA00022737"/>
    </source>
</evidence>
<organism evidence="3 4">
    <name type="scientific">Methanolobus chelungpuianus</name>
    <dbReference type="NCBI Taxonomy" id="502115"/>
    <lineage>
        <taxon>Archaea</taxon>
        <taxon>Methanobacteriati</taxon>
        <taxon>Methanobacteriota</taxon>
        <taxon>Stenosarchaea group</taxon>
        <taxon>Methanomicrobia</taxon>
        <taxon>Methanosarcinales</taxon>
        <taxon>Methanosarcinaceae</taxon>
        <taxon>Methanolobus</taxon>
    </lineage>
</organism>
<protein>
    <recommendedName>
        <fullName evidence="2">Prenyltransferase alpha-alpha toroid domain-containing protein</fullName>
    </recommendedName>
</protein>
<dbReference type="InterPro" id="IPR001330">
    <property type="entry name" value="Prenyltrans"/>
</dbReference>
<evidence type="ECO:0000313" key="4">
    <source>
        <dbReference type="Proteomes" id="UP001206983"/>
    </source>
</evidence>
<evidence type="ECO:0000313" key="3">
    <source>
        <dbReference type="EMBL" id="MCQ6961816.1"/>
    </source>
</evidence>
<dbReference type="AlphaFoldDB" id="A0AAE3H848"/>
<dbReference type="Proteomes" id="UP001206983">
    <property type="component" value="Unassembled WGS sequence"/>
</dbReference>
<feature type="domain" description="Prenyltransferase alpha-alpha toroid" evidence="2">
    <location>
        <begin position="3"/>
        <end position="70"/>
    </location>
</feature>
<keyword evidence="4" id="KW-1185">Reference proteome</keyword>
<dbReference type="Gene3D" id="1.50.10.20">
    <property type="match status" value="1"/>
</dbReference>
<name>A0AAE3H848_9EURY</name>